<evidence type="ECO:0000259" key="5">
    <source>
        <dbReference type="PROSITE" id="PS51755"/>
    </source>
</evidence>
<feature type="domain" description="Response regulatory" evidence="4">
    <location>
        <begin position="6"/>
        <end position="117"/>
    </location>
</feature>
<dbReference type="CDD" id="cd00383">
    <property type="entry name" value="trans_reg_C"/>
    <property type="match status" value="1"/>
</dbReference>
<keyword evidence="1 3" id="KW-0238">DNA-binding</keyword>
<evidence type="ECO:0000256" key="2">
    <source>
        <dbReference type="PROSITE-ProRule" id="PRU00169"/>
    </source>
</evidence>
<dbReference type="Gene3D" id="1.10.10.10">
    <property type="entry name" value="Winged helix-like DNA-binding domain superfamily/Winged helix DNA-binding domain"/>
    <property type="match status" value="1"/>
</dbReference>
<evidence type="ECO:0000313" key="7">
    <source>
        <dbReference type="Proteomes" id="UP000676428"/>
    </source>
</evidence>
<reference evidence="6 7" key="1">
    <citation type="journal article" date="2012" name="Int. J. Syst. Evol. Microbiol.">
        <title>Shewanella dokdonensis sp. nov., isolated from seawater.</title>
        <authorList>
            <person name="Sung H.R."/>
            <person name="Yoon J.H."/>
            <person name="Ghim S.Y."/>
        </authorList>
    </citation>
    <scope>NUCLEOTIDE SEQUENCE [LARGE SCALE GENOMIC DNA]</scope>
    <source>
        <strain evidence="6 7">DSM 23626</strain>
    </source>
</reference>
<name>A0ABX8DHW5_9GAMM</name>
<evidence type="ECO:0000313" key="6">
    <source>
        <dbReference type="EMBL" id="QVK24241.1"/>
    </source>
</evidence>
<gene>
    <name evidence="6" type="ORF">KHX94_06725</name>
</gene>
<evidence type="ECO:0000256" key="1">
    <source>
        <dbReference type="ARBA" id="ARBA00023125"/>
    </source>
</evidence>
<organism evidence="6 7">
    <name type="scientific">Shewanella dokdonensis</name>
    <dbReference type="NCBI Taxonomy" id="712036"/>
    <lineage>
        <taxon>Bacteria</taxon>
        <taxon>Pseudomonadati</taxon>
        <taxon>Pseudomonadota</taxon>
        <taxon>Gammaproteobacteria</taxon>
        <taxon>Alteromonadales</taxon>
        <taxon>Shewanellaceae</taxon>
        <taxon>Shewanella</taxon>
    </lineage>
</organism>
<dbReference type="SUPFAM" id="SSF52172">
    <property type="entry name" value="CheY-like"/>
    <property type="match status" value="1"/>
</dbReference>
<dbReference type="Pfam" id="PF00072">
    <property type="entry name" value="Response_reg"/>
    <property type="match status" value="1"/>
</dbReference>
<feature type="DNA-binding region" description="OmpR/PhoB-type" evidence="3">
    <location>
        <begin position="126"/>
        <end position="224"/>
    </location>
</feature>
<proteinExistence type="predicted"/>
<dbReference type="SMART" id="SM00448">
    <property type="entry name" value="REC"/>
    <property type="match status" value="1"/>
</dbReference>
<keyword evidence="2" id="KW-0597">Phosphoprotein</keyword>
<dbReference type="Gene3D" id="6.10.250.690">
    <property type="match status" value="1"/>
</dbReference>
<keyword evidence="7" id="KW-1185">Reference proteome</keyword>
<dbReference type="InterPro" id="IPR001867">
    <property type="entry name" value="OmpR/PhoB-type_DNA-bd"/>
</dbReference>
<dbReference type="PANTHER" id="PTHR48111">
    <property type="entry name" value="REGULATOR OF RPOS"/>
    <property type="match status" value="1"/>
</dbReference>
<evidence type="ECO:0000256" key="3">
    <source>
        <dbReference type="PROSITE-ProRule" id="PRU01091"/>
    </source>
</evidence>
<evidence type="ECO:0000259" key="4">
    <source>
        <dbReference type="PROSITE" id="PS50110"/>
    </source>
</evidence>
<dbReference type="Pfam" id="PF00486">
    <property type="entry name" value="Trans_reg_C"/>
    <property type="match status" value="1"/>
</dbReference>
<feature type="modified residue" description="4-aspartylphosphate" evidence="2">
    <location>
        <position position="55"/>
    </location>
</feature>
<sequence length="232" mass="25821">MAASYHILLIEDEYQIAALLRDYFLHSGMQFTHVADSKNAMAVFTAQAFDLVLIDITLPHISGIEICHAIKRLSTVPVIILSALSAESAPLQGLEADDYIGKPFSPREVIGKIQTRLSRGNGLPAITELSTAYLTLDATRYEVRLQQQAASLTKIEFSLLQMLAAQPGRIYSRGQLMSAMYLDQRIVSERTVDSHIKKLRKKLKLLTEQELIEASYGVGYRYIGISVSLYNG</sequence>
<dbReference type="SMART" id="SM00862">
    <property type="entry name" value="Trans_reg_C"/>
    <property type="match status" value="1"/>
</dbReference>
<dbReference type="InterPro" id="IPR001789">
    <property type="entry name" value="Sig_transdc_resp-reg_receiver"/>
</dbReference>
<dbReference type="Proteomes" id="UP000676428">
    <property type="component" value="Chromosome"/>
</dbReference>
<protein>
    <submittedName>
        <fullName evidence="6">Response regulator</fullName>
    </submittedName>
</protein>
<dbReference type="PROSITE" id="PS50110">
    <property type="entry name" value="RESPONSE_REGULATORY"/>
    <property type="match status" value="1"/>
</dbReference>
<dbReference type="InterPro" id="IPR011006">
    <property type="entry name" value="CheY-like_superfamily"/>
</dbReference>
<dbReference type="InterPro" id="IPR036388">
    <property type="entry name" value="WH-like_DNA-bd_sf"/>
</dbReference>
<dbReference type="EMBL" id="CP074572">
    <property type="protein sequence ID" value="QVK24241.1"/>
    <property type="molecule type" value="Genomic_DNA"/>
</dbReference>
<accession>A0ABX8DHW5</accession>
<dbReference type="RefSeq" id="WP_213682847.1">
    <property type="nucleotide sequence ID" value="NZ_CP074572.1"/>
</dbReference>
<feature type="domain" description="OmpR/PhoB-type" evidence="5">
    <location>
        <begin position="126"/>
        <end position="224"/>
    </location>
</feature>
<dbReference type="PROSITE" id="PS51755">
    <property type="entry name" value="OMPR_PHOB"/>
    <property type="match status" value="1"/>
</dbReference>
<dbReference type="Gene3D" id="3.40.50.2300">
    <property type="match status" value="1"/>
</dbReference>
<dbReference type="PANTHER" id="PTHR48111:SF59">
    <property type="entry name" value="TRANSCRIPTIONAL REGULATORY PROTEIN BAER"/>
    <property type="match status" value="1"/>
</dbReference>
<dbReference type="InterPro" id="IPR039420">
    <property type="entry name" value="WalR-like"/>
</dbReference>